<evidence type="ECO:0000313" key="9">
    <source>
        <dbReference type="EMBL" id="MDP5225697.1"/>
    </source>
</evidence>
<dbReference type="PANTHER" id="PTHR31806">
    <property type="entry name" value="PURINE-CYTOSINE PERMEASE FCY2-RELATED"/>
    <property type="match status" value="1"/>
</dbReference>
<keyword evidence="4 8" id="KW-0812">Transmembrane</keyword>
<evidence type="ECO:0000256" key="3">
    <source>
        <dbReference type="ARBA" id="ARBA00022448"/>
    </source>
</evidence>
<feature type="transmembrane region" description="Helical" evidence="8">
    <location>
        <begin position="130"/>
        <end position="148"/>
    </location>
</feature>
<dbReference type="Pfam" id="PF02133">
    <property type="entry name" value="Transp_cyt_pur"/>
    <property type="match status" value="1"/>
</dbReference>
<dbReference type="InterPro" id="IPR026030">
    <property type="entry name" value="Pur-cyt_permease_Fcy2/21/22"/>
</dbReference>
<feature type="transmembrane region" description="Helical" evidence="8">
    <location>
        <begin position="351"/>
        <end position="372"/>
    </location>
</feature>
<evidence type="ECO:0000256" key="5">
    <source>
        <dbReference type="ARBA" id="ARBA00022989"/>
    </source>
</evidence>
<evidence type="ECO:0000256" key="4">
    <source>
        <dbReference type="ARBA" id="ARBA00022692"/>
    </source>
</evidence>
<dbReference type="InterPro" id="IPR001248">
    <property type="entry name" value="Pur-cyt_permease"/>
</dbReference>
<gene>
    <name evidence="9" type="ORF">Q9R02_00825</name>
</gene>
<evidence type="ECO:0000256" key="2">
    <source>
        <dbReference type="ARBA" id="ARBA00008974"/>
    </source>
</evidence>
<dbReference type="Proteomes" id="UP001232725">
    <property type="component" value="Unassembled WGS sequence"/>
</dbReference>
<dbReference type="PANTHER" id="PTHR31806:SF1">
    <property type="entry name" value="PURINE-CYTOSINE PERMEASE FCY2-RELATED"/>
    <property type="match status" value="1"/>
</dbReference>
<feature type="transmembrane region" description="Helical" evidence="8">
    <location>
        <begin position="68"/>
        <end position="91"/>
    </location>
</feature>
<evidence type="ECO:0000256" key="6">
    <source>
        <dbReference type="ARBA" id="ARBA00023136"/>
    </source>
</evidence>
<dbReference type="Gene3D" id="1.10.4160.10">
    <property type="entry name" value="Hydantoin permease"/>
    <property type="match status" value="1"/>
</dbReference>
<feature type="transmembrane region" description="Helical" evidence="8">
    <location>
        <begin position="458"/>
        <end position="480"/>
    </location>
</feature>
<organism evidence="9 10">
    <name type="scientific">Arthrobacter horti</name>
    <dbReference type="NCBI Taxonomy" id="3068273"/>
    <lineage>
        <taxon>Bacteria</taxon>
        <taxon>Bacillati</taxon>
        <taxon>Actinomycetota</taxon>
        <taxon>Actinomycetes</taxon>
        <taxon>Micrococcales</taxon>
        <taxon>Micrococcaceae</taxon>
        <taxon>Arthrobacter</taxon>
    </lineage>
</organism>
<keyword evidence="5 8" id="KW-1133">Transmembrane helix</keyword>
<dbReference type="PIRSF" id="PIRSF002744">
    <property type="entry name" value="Pur-cyt_permease"/>
    <property type="match status" value="1"/>
</dbReference>
<feature type="transmembrane region" description="Helical" evidence="8">
    <location>
        <begin position="232"/>
        <end position="250"/>
    </location>
</feature>
<protein>
    <submittedName>
        <fullName evidence="9">Cytosine permease</fullName>
    </submittedName>
</protein>
<proteinExistence type="inferred from homology"/>
<keyword evidence="6 7" id="KW-0472">Membrane</keyword>
<feature type="transmembrane region" description="Helical" evidence="8">
    <location>
        <begin position="97"/>
        <end position="118"/>
    </location>
</feature>
<feature type="transmembrane region" description="Helical" evidence="8">
    <location>
        <begin position="384"/>
        <end position="402"/>
    </location>
</feature>
<dbReference type="RefSeq" id="WP_305994739.1">
    <property type="nucleotide sequence ID" value="NZ_JAVALS010000001.1"/>
</dbReference>
<feature type="transmembrane region" description="Helical" evidence="8">
    <location>
        <begin position="271"/>
        <end position="293"/>
    </location>
</feature>
<reference evidence="9 10" key="1">
    <citation type="submission" date="2023-08" db="EMBL/GenBank/DDBJ databases">
        <title>Arthrobacter horti sp. nov., isolated from forest soil.</title>
        <authorList>
            <person name="Park M."/>
        </authorList>
    </citation>
    <scope>NUCLEOTIDE SEQUENCE [LARGE SCALE GENOMIC DNA]</scope>
    <source>
        <strain evidence="9 10">YJM1</strain>
    </source>
</reference>
<feature type="transmembrane region" description="Helical" evidence="8">
    <location>
        <begin position="196"/>
        <end position="217"/>
    </location>
</feature>
<sequence length="494" mass="51030">MAVLDSIPVAIGTGQEGEDAPTVTAAATTTLDSSGTLEAHGIGYIPEGERYGKARGLFAVWAAPNVSYLSLVVGSALILMGLSLAQALWVIVAGNLFWAFTGVIAVSGPSAGTTGSVITRAIYGIRGNKVVLVLTGWLIAAAYLALNWSAASVAGVGLAQQMGLGGGAVLSGVVIVVIAAATIAVAVYGHNTILRLYGPLSVLLTVVFVVLSAFILANTDWGYQPQQQLEGAPLWAALAGGFVIIASAPLSYNNSPDLARYLPGDTRPSAVAGWTFLGGFLPSVVFTAMGAFAATALDMSDPEKALEGIMPGWFVPVFVVAVVLNTVSNNGLTAYSAGLTLQSIGLRISRVWGVLVIGILGTAMTLYSILVFDFLTSVQTMLELVTVVTGPAMAVFVTDILMRRNHYDGKQLLDESRGSAHWYDGGVNWAGIAAMVVGGLVATLFVSTSFWTGPWAEAAGGASLAIPAGMAVAAAVYFLVGRTSRFGLFREVCA</sequence>
<comment type="subcellular location">
    <subcellularLocation>
        <location evidence="1">Membrane</location>
        <topology evidence="1">Multi-pass membrane protein</topology>
    </subcellularLocation>
</comment>
<feature type="transmembrane region" description="Helical" evidence="8">
    <location>
        <begin position="168"/>
        <end position="189"/>
    </location>
</feature>
<dbReference type="EMBL" id="JAVALS010000001">
    <property type="protein sequence ID" value="MDP5225697.1"/>
    <property type="molecule type" value="Genomic_DNA"/>
</dbReference>
<comment type="caution">
    <text evidence="9">The sequence shown here is derived from an EMBL/GenBank/DDBJ whole genome shotgun (WGS) entry which is preliminary data.</text>
</comment>
<feature type="transmembrane region" description="Helical" evidence="8">
    <location>
        <begin position="313"/>
        <end position="339"/>
    </location>
</feature>
<comment type="similarity">
    <text evidence="2 7">Belongs to the purine-cytosine permease (2.A.39) family.</text>
</comment>
<evidence type="ECO:0000313" key="10">
    <source>
        <dbReference type="Proteomes" id="UP001232725"/>
    </source>
</evidence>
<evidence type="ECO:0000256" key="8">
    <source>
        <dbReference type="SAM" id="Phobius"/>
    </source>
</evidence>
<evidence type="ECO:0000256" key="1">
    <source>
        <dbReference type="ARBA" id="ARBA00004141"/>
    </source>
</evidence>
<name>A0ABT9IK87_9MICC</name>
<keyword evidence="10" id="KW-1185">Reference proteome</keyword>
<accession>A0ABT9IK87</accession>
<feature type="transmembrane region" description="Helical" evidence="8">
    <location>
        <begin position="422"/>
        <end position="446"/>
    </location>
</feature>
<evidence type="ECO:0000256" key="7">
    <source>
        <dbReference type="PIRNR" id="PIRNR002744"/>
    </source>
</evidence>
<keyword evidence="3 7" id="KW-0813">Transport</keyword>